<evidence type="ECO:0000256" key="1">
    <source>
        <dbReference type="ARBA" id="ARBA00004651"/>
    </source>
</evidence>
<dbReference type="InterPro" id="IPR000372">
    <property type="entry name" value="LRRNT"/>
</dbReference>
<keyword evidence="6" id="KW-0677">Repeat</keyword>
<evidence type="ECO:0000256" key="3">
    <source>
        <dbReference type="ARBA" id="ARBA00022614"/>
    </source>
</evidence>
<keyword evidence="2" id="KW-1003">Cell membrane</keyword>
<dbReference type="InterPro" id="IPR032675">
    <property type="entry name" value="LRR_dom_sf"/>
</dbReference>
<dbReference type="CDD" id="cd15137">
    <property type="entry name" value="7tmA_Relaxin_R"/>
    <property type="match status" value="1"/>
</dbReference>
<keyword evidence="8 15" id="KW-0297">G-protein coupled receptor</keyword>
<dbReference type="Gene3D" id="1.20.1070.10">
    <property type="entry name" value="Rhodopsin 7-helix transmembrane proteins"/>
    <property type="match status" value="1"/>
</dbReference>
<comment type="caution">
    <text evidence="14">Lacks conserved residue(s) required for the propagation of feature annotation.</text>
</comment>
<feature type="transmembrane region" description="Helical" evidence="17">
    <location>
        <begin position="634"/>
        <end position="658"/>
    </location>
</feature>
<evidence type="ECO:0000256" key="15">
    <source>
        <dbReference type="RuleBase" id="RU000688"/>
    </source>
</evidence>
<dbReference type="PANTHER" id="PTHR24372:SF80">
    <property type="entry name" value="FI21465P1-RELATED"/>
    <property type="match status" value="1"/>
</dbReference>
<evidence type="ECO:0000256" key="14">
    <source>
        <dbReference type="PROSITE-ProRule" id="PRU00124"/>
    </source>
</evidence>
<dbReference type="SMART" id="SM00192">
    <property type="entry name" value="LDLa"/>
    <property type="match status" value="1"/>
</dbReference>
<reference evidence="21" key="1">
    <citation type="submission" date="2025-08" db="UniProtKB">
        <authorList>
            <consortium name="RefSeq"/>
        </authorList>
    </citation>
    <scope>IDENTIFICATION</scope>
    <source>
        <tissue evidence="21">Gonad</tissue>
    </source>
</reference>
<feature type="compositionally biased region" description="Polar residues" evidence="16">
    <location>
        <begin position="751"/>
        <end position="760"/>
    </location>
</feature>
<dbReference type="SUPFAM" id="SSF57424">
    <property type="entry name" value="LDL receptor-like module"/>
    <property type="match status" value="1"/>
</dbReference>
<dbReference type="SMART" id="SM00365">
    <property type="entry name" value="LRR_SD22"/>
    <property type="match status" value="4"/>
</dbReference>
<feature type="transmembrane region" description="Helical" evidence="17">
    <location>
        <begin position="491"/>
        <end position="518"/>
    </location>
</feature>
<dbReference type="Proteomes" id="UP000515135">
    <property type="component" value="Unplaced"/>
</dbReference>
<dbReference type="Pfam" id="PF00001">
    <property type="entry name" value="7tm_1"/>
    <property type="match status" value="1"/>
</dbReference>
<dbReference type="GO" id="GO:0009755">
    <property type="term" value="P:hormone-mediated signaling pathway"/>
    <property type="evidence" value="ECO:0007669"/>
    <property type="project" value="TreeGrafter"/>
</dbReference>
<evidence type="ECO:0000313" key="21">
    <source>
        <dbReference type="RefSeq" id="XP_019621515.1"/>
    </source>
</evidence>
<evidence type="ECO:0000256" key="18">
    <source>
        <dbReference type="SAM" id="SignalP"/>
    </source>
</evidence>
<dbReference type="PRINTS" id="PR01739">
    <property type="entry name" value="RELAXINR"/>
</dbReference>
<evidence type="ECO:0000313" key="20">
    <source>
        <dbReference type="Proteomes" id="UP000515135"/>
    </source>
</evidence>
<dbReference type="GeneID" id="109467854"/>
<keyword evidence="9 17" id="KW-0472">Membrane</keyword>
<keyword evidence="20" id="KW-1185">Reference proteome</keyword>
<dbReference type="Pfam" id="PF01462">
    <property type="entry name" value="LRRNT"/>
    <property type="match status" value="1"/>
</dbReference>
<evidence type="ECO:0000256" key="4">
    <source>
        <dbReference type="ARBA" id="ARBA00022692"/>
    </source>
</evidence>
<dbReference type="PROSITE" id="PS50068">
    <property type="entry name" value="LDLRA_2"/>
    <property type="match status" value="1"/>
</dbReference>
<dbReference type="InterPro" id="IPR036055">
    <property type="entry name" value="LDL_receptor-like_sf"/>
</dbReference>
<organism evidence="20 21">
    <name type="scientific">Branchiostoma belcheri</name>
    <name type="common">Amphioxus</name>
    <dbReference type="NCBI Taxonomy" id="7741"/>
    <lineage>
        <taxon>Eukaryota</taxon>
        <taxon>Metazoa</taxon>
        <taxon>Chordata</taxon>
        <taxon>Cephalochordata</taxon>
        <taxon>Leptocardii</taxon>
        <taxon>Amphioxiformes</taxon>
        <taxon>Branchiostomatidae</taxon>
        <taxon>Branchiostoma</taxon>
    </lineage>
</organism>
<dbReference type="AlphaFoldDB" id="A0A6P4XXZ9"/>
<evidence type="ECO:0000259" key="19">
    <source>
        <dbReference type="PROSITE" id="PS50262"/>
    </source>
</evidence>
<keyword evidence="3" id="KW-0433">Leucine-rich repeat</keyword>
<feature type="disulfide bond" evidence="14">
    <location>
        <begin position="61"/>
        <end position="76"/>
    </location>
</feature>
<evidence type="ECO:0000256" key="2">
    <source>
        <dbReference type="ARBA" id="ARBA00022475"/>
    </source>
</evidence>
<dbReference type="Gene3D" id="4.10.400.10">
    <property type="entry name" value="Low-density Lipoprotein Receptor"/>
    <property type="match status" value="1"/>
</dbReference>
<dbReference type="PANTHER" id="PTHR24372">
    <property type="entry name" value="GLYCOPROTEIN HORMONE RECEPTOR"/>
    <property type="match status" value="1"/>
</dbReference>
<dbReference type="PROSITE" id="PS00237">
    <property type="entry name" value="G_PROTEIN_RECEP_F1_1"/>
    <property type="match status" value="1"/>
</dbReference>
<dbReference type="KEGG" id="bbel:109467854"/>
<evidence type="ECO:0000256" key="5">
    <source>
        <dbReference type="ARBA" id="ARBA00022729"/>
    </source>
</evidence>
<comment type="subcellular location">
    <subcellularLocation>
        <location evidence="1">Cell membrane</location>
        <topology evidence="1">Multi-pass membrane protein</topology>
    </subcellularLocation>
</comment>
<dbReference type="InterPro" id="IPR002172">
    <property type="entry name" value="LDrepeatLR_classA_rpt"/>
</dbReference>
<evidence type="ECO:0000256" key="16">
    <source>
        <dbReference type="SAM" id="MobiDB-lite"/>
    </source>
</evidence>
<dbReference type="InterPro" id="IPR003591">
    <property type="entry name" value="Leu-rich_rpt_typical-subtyp"/>
</dbReference>
<keyword evidence="5 18" id="KW-0732">Signal</keyword>
<feature type="region of interest" description="Disordered" evidence="16">
    <location>
        <begin position="848"/>
        <end position="871"/>
    </location>
</feature>
<name>A0A6P4XXZ9_BRABE</name>
<evidence type="ECO:0000256" key="7">
    <source>
        <dbReference type="ARBA" id="ARBA00022989"/>
    </source>
</evidence>
<accession>A0A6P4XXZ9</accession>
<dbReference type="GO" id="GO:0008528">
    <property type="term" value="F:G protein-coupled peptide receptor activity"/>
    <property type="evidence" value="ECO:0007669"/>
    <property type="project" value="TreeGrafter"/>
</dbReference>
<feature type="chain" id="PRO_5028222721" evidence="18">
    <location>
        <begin position="24"/>
        <end position="871"/>
    </location>
</feature>
<dbReference type="PROSITE" id="PS01209">
    <property type="entry name" value="LDLRA_1"/>
    <property type="match status" value="1"/>
</dbReference>
<dbReference type="SUPFAM" id="SSF81321">
    <property type="entry name" value="Family A G protein-coupled receptor-like"/>
    <property type="match status" value="1"/>
</dbReference>
<comment type="similarity">
    <text evidence="15">Belongs to the G-protein coupled receptor 1 family.</text>
</comment>
<evidence type="ECO:0000256" key="6">
    <source>
        <dbReference type="ARBA" id="ARBA00022737"/>
    </source>
</evidence>
<dbReference type="PRINTS" id="PR00237">
    <property type="entry name" value="GPCRRHODOPSN"/>
</dbReference>
<feature type="transmembrane region" description="Helical" evidence="17">
    <location>
        <begin position="588"/>
        <end position="613"/>
    </location>
</feature>
<dbReference type="InterPro" id="IPR001611">
    <property type="entry name" value="Leu-rich_rpt"/>
</dbReference>
<dbReference type="PROSITE" id="PS50262">
    <property type="entry name" value="G_PROTEIN_RECEP_F1_2"/>
    <property type="match status" value="1"/>
</dbReference>
<evidence type="ECO:0000256" key="17">
    <source>
        <dbReference type="SAM" id="Phobius"/>
    </source>
</evidence>
<keyword evidence="4 15" id="KW-0812">Transmembrane</keyword>
<evidence type="ECO:0000256" key="8">
    <source>
        <dbReference type="ARBA" id="ARBA00023040"/>
    </source>
</evidence>
<evidence type="ECO:0000256" key="12">
    <source>
        <dbReference type="ARBA" id="ARBA00023180"/>
    </source>
</evidence>
<dbReference type="InterPro" id="IPR008112">
    <property type="entry name" value="Relaxin_rcpt"/>
</dbReference>
<proteinExistence type="inferred from homology"/>
<evidence type="ECO:0000256" key="11">
    <source>
        <dbReference type="ARBA" id="ARBA00023170"/>
    </source>
</evidence>
<dbReference type="InterPro" id="IPR000276">
    <property type="entry name" value="GPCR_Rhodpsn"/>
</dbReference>
<protein>
    <submittedName>
        <fullName evidence="21">Relaxin receptor 1-like</fullName>
    </submittedName>
</protein>
<keyword evidence="11 15" id="KW-0675">Receptor</keyword>
<dbReference type="Pfam" id="PF13855">
    <property type="entry name" value="LRR_8"/>
    <property type="match status" value="2"/>
</dbReference>
<dbReference type="Gene3D" id="3.80.10.10">
    <property type="entry name" value="Ribonuclease Inhibitor"/>
    <property type="match status" value="2"/>
</dbReference>
<feature type="transmembrane region" description="Helical" evidence="17">
    <location>
        <begin position="670"/>
        <end position="691"/>
    </location>
</feature>
<dbReference type="RefSeq" id="XP_019621515.1">
    <property type="nucleotide sequence ID" value="XM_019765956.1"/>
</dbReference>
<dbReference type="SMART" id="SM00013">
    <property type="entry name" value="LRRNT"/>
    <property type="match status" value="1"/>
</dbReference>
<dbReference type="SMART" id="SM00369">
    <property type="entry name" value="LRR_TYP"/>
    <property type="match status" value="9"/>
</dbReference>
<dbReference type="OrthoDB" id="6022531at2759"/>
<keyword evidence="12" id="KW-0325">Glycoprotein</keyword>
<feature type="domain" description="G-protein coupled receptors family 1 profile" evidence="19">
    <location>
        <begin position="432"/>
        <end position="689"/>
    </location>
</feature>
<evidence type="ECO:0000256" key="9">
    <source>
        <dbReference type="ARBA" id="ARBA00023136"/>
    </source>
</evidence>
<dbReference type="CDD" id="cd00112">
    <property type="entry name" value="LDLa"/>
    <property type="match status" value="1"/>
</dbReference>
<feature type="transmembrane region" description="Helical" evidence="17">
    <location>
        <begin position="412"/>
        <end position="431"/>
    </location>
</feature>
<keyword evidence="13 15" id="KW-0807">Transducer</keyword>
<feature type="signal peptide" evidence="18">
    <location>
        <begin position="1"/>
        <end position="23"/>
    </location>
</feature>
<feature type="transmembrane region" description="Helical" evidence="17">
    <location>
        <begin position="452"/>
        <end position="471"/>
    </location>
</feature>
<keyword evidence="10 14" id="KW-1015">Disulfide bond</keyword>
<dbReference type="InterPro" id="IPR023415">
    <property type="entry name" value="LDLR_class-A_CS"/>
</dbReference>
<feature type="region of interest" description="Disordered" evidence="16">
    <location>
        <begin position="741"/>
        <end position="760"/>
    </location>
</feature>
<dbReference type="Pfam" id="PF00057">
    <property type="entry name" value="Ldl_recept_a"/>
    <property type="match status" value="1"/>
</dbReference>
<dbReference type="SUPFAM" id="SSF52058">
    <property type="entry name" value="L domain-like"/>
    <property type="match status" value="1"/>
</dbReference>
<dbReference type="GO" id="GO:0007189">
    <property type="term" value="P:adenylate cyclase-activating G protein-coupled receptor signaling pathway"/>
    <property type="evidence" value="ECO:0007669"/>
    <property type="project" value="TreeGrafter"/>
</dbReference>
<dbReference type="GO" id="GO:0005886">
    <property type="term" value="C:plasma membrane"/>
    <property type="evidence" value="ECO:0007669"/>
    <property type="project" value="UniProtKB-SubCell"/>
</dbReference>
<evidence type="ECO:0000256" key="10">
    <source>
        <dbReference type="ARBA" id="ARBA00023157"/>
    </source>
</evidence>
<sequence>MMDLTGTLAFVLYTVFMTSQTAGLNETTLSAKPLLPPEFSCPLGEFRCGNSSVCLEQSKQCNDKEDCENGEDEKHCGDVGGWGHNFDKTVQVSKHEPPRPDVCILPDVPAPCNCTHETRVYCDGKGLHTVPTDIPINTTKLFVQDNNITVVMNASFVNNTKLVSLILERNNIQVIQRNAFKGLRSLTKLYLNHNYLEMLEPFTFKDLRNLTWLYLDNNRITTLRHQTFIGLQSLYWLDLRQNRISQLRGEVVCEDMPSLQWMELDQNKIERLYPEMFAGCANLEILRLRNNSITSITRRVLDTLSGLEDLDLSWNQISEFPDAAFQNMQVLLSLDVSMNPIERLQLDLFDGLVNLTSLDLRGLTIHNISYRLFRKLKNLNFIYFSQFRYCGFAPHVRICKPNTDGISSFENLLANVILRMAVWVVAILICLGNTSVMIGRSVMKQENKVHSLFIRNLCASDLIMGIYLLIIGSKDHVYRDVYNQYAQEWKQSYSCHITGFFGMLSAEVTVLLLTYMSVERFLCVVFPYRESHPNVRQAGTVIAIIWVTGLTLAAMPFTSSTYFGNFYGSNGVCFPLHLHEPYGAGWEYSAFVFLGINFTSLTIILCAYIGMFISIHRTRRSVKSPLSLLSDMSFAKRFFFIVLTDSLVWIPITVLKFLALTNAPISGSMYAWIVIFILPINSAINPILYSLTTRTFTNMLGNLVEKSPFRPVKAKCASDGGHRDEVSAITGTTGLPLKHTRYHRGKRSQSETESSVSVANTSPLATVHTPDATVPATVDGEMTVRFSKFSLDSVPEMPSNEEEDWDFGYGISDICGHLTISCGKRLVTTIHEHSVLAPDKVSVKSEQKSDEISEDYQETTCTDTHAETIEL</sequence>
<dbReference type="FunFam" id="1.20.1070.10:FF:000023">
    <property type="entry name" value="Relaxin family peptide receptor 1"/>
    <property type="match status" value="1"/>
</dbReference>
<dbReference type="InterPro" id="IPR017452">
    <property type="entry name" value="GPCR_Rhodpsn_7TM"/>
</dbReference>
<evidence type="ECO:0000256" key="13">
    <source>
        <dbReference type="ARBA" id="ARBA00023224"/>
    </source>
</evidence>
<dbReference type="PROSITE" id="PS51450">
    <property type="entry name" value="LRR"/>
    <property type="match status" value="2"/>
</dbReference>
<dbReference type="FunFam" id="3.80.10.10:FF:001276">
    <property type="entry name" value="Uncharacterized protein"/>
    <property type="match status" value="1"/>
</dbReference>
<keyword evidence="7 17" id="KW-1133">Transmembrane helix</keyword>
<feature type="transmembrane region" description="Helical" evidence="17">
    <location>
        <begin position="538"/>
        <end position="557"/>
    </location>
</feature>
<gene>
    <name evidence="21" type="primary">LOC109467854</name>
</gene>